<accession>A0A7G1KQ93</accession>
<dbReference type="SUPFAM" id="SSF47413">
    <property type="entry name" value="lambda repressor-like DNA-binding domains"/>
    <property type="match status" value="1"/>
</dbReference>
<dbReference type="CDD" id="cd00093">
    <property type="entry name" value="HTH_XRE"/>
    <property type="match status" value="1"/>
</dbReference>
<feature type="domain" description="Helix-turn-helix" evidence="1">
    <location>
        <begin position="15"/>
        <end position="48"/>
    </location>
</feature>
<evidence type="ECO:0000313" key="3">
    <source>
        <dbReference type="Proteomes" id="UP000516173"/>
    </source>
</evidence>
<gene>
    <name evidence="2" type="ORF">NWFMUON74_51790</name>
</gene>
<dbReference type="Pfam" id="PF12728">
    <property type="entry name" value="HTH_17"/>
    <property type="match status" value="1"/>
</dbReference>
<name>A0A7G1KQ93_9NOCA</name>
<dbReference type="GeneID" id="80349617"/>
<organism evidence="2 3">
    <name type="scientific">Nocardia wallacei</name>
    <dbReference type="NCBI Taxonomy" id="480035"/>
    <lineage>
        <taxon>Bacteria</taxon>
        <taxon>Bacillati</taxon>
        <taxon>Actinomycetota</taxon>
        <taxon>Actinomycetes</taxon>
        <taxon>Mycobacteriales</taxon>
        <taxon>Nocardiaceae</taxon>
        <taxon>Nocardia</taxon>
    </lineage>
</organism>
<dbReference type="InterPro" id="IPR010982">
    <property type="entry name" value="Lambda_DNA-bd_dom_sf"/>
</dbReference>
<dbReference type="InterPro" id="IPR041657">
    <property type="entry name" value="HTH_17"/>
</dbReference>
<evidence type="ECO:0000259" key="1">
    <source>
        <dbReference type="Pfam" id="PF12728"/>
    </source>
</evidence>
<keyword evidence="3" id="KW-1185">Reference proteome</keyword>
<dbReference type="InterPro" id="IPR001387">
    <property type="entry name" value="Cro/C1-type_HTH"/>
</dbReference>
<dbReference type="EMBL" id="AP023396">
    <property type="protein sequence ID" value="BCK57407.1"/>
    <property type="molecule type" value="Genomic_DNA"/>
</dbReference>
<dbReference type="GO" id="GO:0003677">
    <property type="term" value="F:DNA binding"/>
    <property type="evidence" value="ECO:0007669"/>
    <property type="project" value="InterPro"/>
</dbReference>
<dbReference type="Gene3D" id="1.10.260.40">
    <property type="entry name" value="lambda repressor-like DNA-binding domains"/>
    <property type="match status" value="1"/>
</dbReference>
<protein>
    <submittedName>
        <fullName evidence="2">Transcriptional regulator</fullName>
    </submittedName>
</protein>
<dbReference type="NCBIfam" id="TIGR01764">
    <property type="entry name" value="excise"/>
    <property type="match status" value="1"/>
</dbReference>
<dbReference type="KEGG" id="nwl:NWFMUON74_51790"/>
<dbReference type="RefSeq" id="WP_187684316.1">
    <property type="nucleotide sequence ID" value="NZ_AP023396.1"/>
</dbReference>
<evidence type="ECO:0000313" key="2">
    <source>
        <dbReference type="EMBL" id="BCK57407.1"/>
    </source>
</evidence>
<dbReference type="Proteomes" id="UP000516173">
    <property type="component" value="Chromosome"/>
</dbReference>
<dbReference type="SUPFAM" id="SSF56024">
    <property type="entry name" value="Phospholipase D/nuclease"/>
    <property type="match status" value="1"/>
</dbReference>
<reference evidence="2 3" key="1">
    <citation type="submission" date="2020-08" db="EMBL/GenBank/DDBJ databases">
        <title>Genome Sequencing of Nocardia wallacei strain FMUON74 and assembly.</title>
        <authorList>
            <person name="Toyokawa M."/>
            <person name="Uesaka K."/>
        </authorList>
    </citation>
    <scope>NUCLEOTIDE SEQUENCE [LARGE SCALE GENOMIC DNA]</scope>
    <source>
        <strain evidence="2 3">FMUON74</strain>
    </source>
</reference>
<sequence length="255" mass="29069">MPNDRLRDALLRSGLTPETAAESLGVSAKTVERWVRNGRIPYPKYRYQIAALVKESEQFLWPDAISAERSAEVSTSEVITVYPHRHELPRDLWLNLFDQTEQQLDILVYAGMFLTDDTSLLKKLKQKAKQGTRVRIMLGDPDCDQVAQRTAEEAIGEGAIAAKIRNVLAFFKPVFGEPGIEFRLHSTTLYNSIFRFDDQMIVNMHVYGRMAPQAPAMHLRQLFEGSLFEVYAESFETVWSEAKPLEQSQTSTARK</sequence>
<dbReference type="AlphaFoldDB" id="A0A7G1KQ93"/>
<dbReference type="InterPro" id="IPR010093">
    <property type="entry name" value="SinI_DNA-bd"/>
</dbReference>
<proteinExistence type="predicted"/>